<accession>A0A0L0D3L2</accession>
<gene>
    <name evidence="2" type="ORF">AMSG_03348</name>
</gene>
<keyword evidence="3" id="KW-1185">Reference proteome</keyword>
<feature type="chain" id="PRO_5005537208" evidence="1">
    <location>
        <begin position="23"/>
        <end position="241"/>
    </location>
</feature>
<proteinExistence type="predicted"/>
<keyword evidence="1" id="KW-0732">Signal</keyword>
<feature type="signal peptide" evidence="1">
    <location>
        <begin position="1"/>
        <end position="22"/>
    </location>
</feature>
<dbReference type="RefSeq" id="XP_013760190.1">
    <property type="nucleotide sequence ID" value="XM_013904736.1"/>
</dbReference>
<sequence>MNVKTFPALALVLVLAVGMVTATGAAGGGRGTVDVAGHMAELGRSGQAQVTPSPTACPVPPGPGGTPCGWYIECLGNGTTQPCVFIEKVMYGKCLAYLHLEPKLTPVGQAWSRTVRPCLEVTLAKKVLIPANGSLVPCDTTIDAFFNDHIGCYVDPVNATSFCDLPNHDKALVLEEAMSIVLSKYAYDSIEAALRLLKACADHPSRNELVFVITATDPPATVAALHAAPASTLASLLPSSN</sequence>
<dbReference type="Proteomes" id="UP000054408">
    <property type="component" value="Unassembled WGS sequence"/>
</dbReference>
<name>A0A0L0D3L2_THETB</name>
<evidence type="ECO:0000313" key="3">
    <source>
        <dbReference type="Proteomes" id="UP000054408"/>
    </source>
</evidence>
<organism evidence="2 3">
    <name type="scientific">Thecamonas trahens ATCC 50062</name>
    <dbReference type="NCBI Taxonomy" id="461836"/>
    <lineage>
        <taxon>Eukaryota</taxon>
        <taxon>Apusozoa</taxon>
        <taxon>Apusomonadida</taxon>
        <taxon>Apusomonadidae</taxon>
        <taxon>Thecamonas</taxon>
    </lineage>
</organism>
<evidence type="ECO:0000256" key="1">
    <source>
        <dbReference type="SAM" id="SignalP"/>
    </source>
</evidence>
<reference evidence="2 3" key="1">
    <citation type="submission" date="2010-05" db="EMBL/GenBank/DDBJ databases">
        <title>The Genome Sequence of Thecamonas trahens ATCC 50062.</title>
        <authorList>
            <consortium name="The Broad Institute Genome Sequencing Platform"/>
            <person name="Russ C."/>
            <person name="Cuomo C."/>
            <person name="Shea T."/>
            <person name="Young S.K."/>
            <person name="Zeng Q."/>
            <person name="Koehrsen M."/>
            <person name="Haas B."/>
            <person name="Borodovsky M."/>
            <person name="Guigo R."/>
            <person name="Alvarado L."/>
            <person name="Berlin A."/>
            <person name="Bochicchio J."/>
            <person name="Borenstein D."/>
            <person name="Chapman S."/>
            <person name="Chen Z."/>
            <person name="Freedman E."/>
            <person name="Gellesch M."/>
            <person name="Goldberg J."/>
            <person name="Griggs A."/>
            <person name="Gujja S."/>
            <person name="Heilman E."/>
            <person name="Heiman D."/>
            <person name="Hepburn T."/>
            <person name="Howarth C."/>
            <person name="Jen D."/>
            <person name="Larson L."/>
            <person name="Mehta T."/>
            <person name="Park D."/>
            <person name="Pearson M."/>
            <person name="Roberts A."/>
            <person name="Saif S."/>
            <person name="Shenoy N."/>
            <person name="Sisk P."/>
            <person name="Stolte C."/>
            <person name="Sykes S."/>
            <person name="Thomson T."/>
            <person name="Walk T."/>
            <person name="White J."/>
            <person name="Yandava C."/>
            <person name="Burger G."/>
            <person name="Gray M.W."/>
            <person name="Holland P.W.H."/>
            <person name="King N."/>
            <person name="Lang F.B.F."/>
            <person name="Roger A.J."/>
            <person name="Ruiz-Trillo I."/>
            <person name="Lander E."/>
            <person name="Nusbaum C."/>
        </authorList>
    </citation>
    <scope>NUCLEOTIDE SEQUENCE [LARGE SCALE GENOMIC DNA]</scope>
    <source>
        <strain evidence="2 3">ATCC 50062</strain>
    </source>
</reference>
<dbReference type="EMBL" id="GL349444">
    <property type="protein sequence ID" value="KNC46917.1"/>
    <property type="molecule type" value="Genomic_DNA"/>
</dbReference>
<protein>
    <submittedName>
        <fullName evidence="2">Uncharacterized protein</fullName>
    </submittedName>
</protein>
<dbReference type="AlphaFoldDB" id="A0A0L0D3L2"/>
<evidence type="ECO:0000313" key="2">
    <source>
        <dbReference type="EMBL" id="KNC46917.1"/>
    </source>
</evidence>
<dbReference type="GeneID" id="25562960"/>